<dbReference type="InterPro" id="IPR001173">
    <property type="entry name" value="Glyco_trans_2-like"/>
</dbReference>
<dbReference type="InterPro" id="IPR027791">
    <property type="entry name" value="Galactosyl_T_C"/>
</dbReference>
<dbReference type="Pfam" id="PF00535">
    <property type="entry name" value="Glycos_transf_2"/>
    <property type="match status" value="1"/>
</dbReference>
<dbReference type="Proteomes" id="UP000263642">
    <property type="component" value="Unassembled WGS sequence"/>
</dbReference>
<name>A0A3D3RJ44_9PLAN</name>
<evidence type="ECO:0000259" key="2">
    <source>
        <dbReference type="Pfam" id="PF00535"/>
    </source>
</evidence>
<sequence length="273" mass="31596">MPRIAVIITTYNWPAALEAVLTGYLSQSRPPDELIIADDGSTDETREVLDHFRSQAPFPVKHVWHADEGFRAGAIRNRAIQDSEADYLVFTDGDCIPAPWFIAAHARLAETGWFLSGNRVLLSEKFSREVLEQKIPVSNWTWSDWIQSRRRKQINRLLPLFQIPLGTRYRRRLARQWEGAKTCNLSAWKQDLLAVNGFDEDYTGWGMEDSDLVLRLIRSGIYHKDARFAAAVFHIWHRENSRDQLAENQRRLQQLIETDRIRARIGIEQAQSA</sequence>
<evidence type="ECO:0000313" key="5">
    <source>
        <dbReference type="Proteomes" id="UP000263642"/>
    </source>
</evidence>
<comment type="caution">
    <text evidence="4">The sequence shown here is derived from an EMBL/GenBank/DDBJ whole genome shotgun (WGS) entry which is preliminary data.</text>
</comment>
<dbReference type="GO" id="GO:0016740">
    <property type="term" value="F:transferase activity"/>
    <property type="evidence" value="ECO:0007669"/>
    <property type="project" value="UniProtKB-KW"/>
</dbReference>
<dbReference type="PANTHER" id="PTHR43685">
    <property type="entry name" value="GLYCOSYLTRANSFERASE"/>
    <property type="match status" value="1"/>
</dbReference>
<gene>
    <name evidence="4" type="ORF">DIT97_33500</name>
</gene>
<keyword evidence="1 4" id="KW-0808">Transferase</keyword>
<evidence type="ECO:0000313" key="4">
    <source>
        <dbReference type="EMBL" id="HCO27680.1"/>
    </source>
</evidence>
<dbReference type="AlphaFoldDB" id="A0A3D3RJ44"/>
<dbReference type="Pfam" id="PF02709">
    <property type="entry name" value="Glyco_transf_7C"/>
    <property type="match status" value="1"/>
</dbReference>
<organism evidence="4 5">
    <name type="scientific">Gimesia maris</name>
    <dbReference type="NCBI Taxonomy" id="122"/>
    <lineage>
        <taxon>Bacteria</taxon>
        <taxon>Pseudomonadati</taxon>
        <taxon>Planctomycetota</taxon>
        <taxon>Planctomycetia</taxon>
        <taxon>Planctomycetales</taxon>
        <taxon>Planctomycetaceae</taxon>
        <taxon>Gimesia</taxon>
    </lineage>
</organism>
<dbReference type="InterPro" id="IPR029044">
    <property type="entry name" value="Nucleotide-diphossugar_trans"/>
</dbReference>
<dbReference type="CDD" id="cd06420">
    <property type="entry name" value="GT2_Chondriotin_Pol_N"/>
    <property type="match status" value="1"/>
</dbReference>
<protein>
    <submittedName>
        <fullName evidence="4">Glycosyl transferase family 2</fullName>
    </submittedName>
</protein>
<dbReference type="Gene3D" id="3.90.550.10">
    <property type="entry name" value="Spore Coat Polysaccharide Biosynthesis Protein SpsA, Chain A"/>
    <property type="match status" value="1"/>
</dbReference>
<proteinExistence type="predicted"/>
<evidence type="ECO:0000259" key="3">
    <source>
        <dbReference type="Pfam" id="PF02709"/>
    </source>
</evidence>
<feature type="domain" description="Glycosyltransferase 2-like" evidence="2">
    <location>
        <begin position="6"/>
        <end position="156"/>
    </location>
</feature>
<evidence type="ECO:0000256" key="1">
    <source>
        <dbReference type="ARBA" id="ARBA00022679"/>
    </source>
</evidence>
<dbReference type="SUPFAM" id="SSF53448">
    <property type="entry name" value="Nucleotide-diphospho-sugar transferases"/>
    <property type="match status" value="1"/>
</dbReference>
<dbReference type="InterPro" id="IPR050834">
    <property type="entry name" value="Glycosyltransf_2"/>
</dbReference>
<dbReference type="PANTHER" id="PTHR43685:SF3">
    <property type="entry name" value="SLR2126 PROTEIN"/>
    <property type="match status" value="1"/>
</dbReference>
<reference evidence="4 5" key="1">
    <citation type="journal article" date="2018" name="Nat. Biotechnol.">
        <title>A standardized bacterial taxonomy based on genome phylogeny substantially revises the tree of life.</title>
        <authorList>
            <person name="Parks D.H."/>
            <person name="Chuvochina M."/>
            <person name="Waite D.W."/>
            <person name="Rinke C."/>
            <person name="Skarshewski A."/>
            <person name="Chaumeil P.A."/>
            <person name="Hugenholtz P."/>
        </authorList>
    </citation>
    <scope>NUCLEOTIDE SEQUENCE [LARGE SCALE GENOMIC DNA]</scope>
    <source>
        <strain evidence="4">UBA9375</strain>
    </source>
</reference>
<dbReference type="EMBL" id="DQAY01000203">
    <property type="protein sequence ID" value="HCO27680.1"/>
    <property type="molecule type" value="Genomic_DNA"/>
</dbReference>
<accession>A0A3D3RJ44</accession>
<feature type="domain" description="Galactosyltransferase C-terminal" evidence="3">
    <location>
        <begin position="177"/>
        <end position="228"/>
    </location>
</feature>